<dbReference type="InterPro" id="IPR000488">
    <property type="entry name" value="Death_dom"/>
</dbReference>
<feature type="domain" description="Death" evidence="1">
    <location>
        <begin position="105"/>
        <end position="179"/>
    </location>
</feature>
<keyword evidence="3" id="KW-1185">Reference proteome</keyword>
<dbReference type="Proteomes" id="UP001219518">
    <property type="component" value="Unassembled WGS sequence"/>
</dbReference>
<comment type="caution">
    <text evidence="2">The sequence shown here is derived from an EMBL/GenBank/DDBJ whole genome shotgun (WGS) entry which is preliminary data.</text>
</comment>
<proteinExistence type="predicted"/>
<dbReference type="InterPro" id="IPR011029">
    <property type="entry name" value="DEATH-like_dom_sf"/>
</dbReference>
<reference evidence="2" key="2">
    <citation type="journal article" date="2023" name="BMC Genomics">
        <title>Pest status, molecular evolution, and epigenetic factors derived from the genome assembly of Frankliniella fusca, a thysanopteran phytovirus vector.</title>
        <authorList>
            <person name="Catto M.A."/>
            <person name="Labadie P.E."/>
            <person name="Jacobson A.L."/>
            <person name="Kennedy G.G."/>
            <person name="Srinivasan R."/>
            <person name="Hunt B.G."/>
        </authorList>
    </citation>
    <scope>NUCLEOTIDE SEQUENCE</scope>
    <source>
        <strain evidence="2">PL_HMW_Pooled</strain>
    </source>
</reference>
<dbReference type="SUPFAM" id="SSF47986">
    <property type="entry name" value="DEATH domain"/>
    <property type="match status" value="1"/>
</dbReference>
<dbReference type="Gene3D" id="1.10.533.10">
    <property type="entry name" value="Death Domain, Fas"/>
    <property type="match status" value="1"/>
</dbReference>
<protein>
    <submittedName>
        <fullName evidence="2">Transcription-associated protein 1</fullName>
    </submittedName>
</protein>
<reference evidence="2" key="1">
    <citation type="submission" date="2021-07" db="EMBL/GenBank/DDBJ databases">
        <authorList>
            <person name="Catto M.A."/>
            <person name="Jacobson A."/>
            <person name="Kennedy G."/>
            <person name="Labadie P."/>
            <person name="Hunt B.G."/>
            <person name="Srinivasan R."/>
        </authorList>
    </citation>
    <scope>NUCLEOTIDE SEQUENCE</scope>
    <source>
        <strain evidence="2">PL_HMW_Pooled</strain>
        <tissue evidence="2">Head</tissue>
    </source>
</reference>
<dbReference type="PROSITE" id="PS50017">
    <property type="entry name" value="DEATH_DOMAIN"/>
    <property type="match status" value="1"/>
</dbReference>
<accession>A0AAE1I245</accession>
<gene>
    <name evidence="2" type="ORF">KUF71_009027</name>
</gene>
<dbReference type="GO" id="GO:0007165">
    <property type="term" value="P:signal transduction"/>
    <property type="evidence" value="ECO:0007669"/>
    <property type="project" value="InterPro"/>
</dbReference>
<sequence>MESDLKCLVLYVAPIMEKHLERLKIDFKTEIDSNRSLERICTFEELIAVLLKRDFINDDDRTTWKKLNPILQKYEDVSFYRNQDSCLNSSHGNVISYLSKRISYSWRFFARNLGLMQIHIDDIEQECGKNYSKCVIQVLHTYEKNRGWMSKTGSTFGDIHRALKLLNSGDEVEYLVNGFVRLTGFNQN</sequence>
<name>A0AAE1I245_9NEOP</name>
<evidence type="ECO:0000259" key="1">
    <source>
        <dbReference type="PROSITE" id="PS50017"/>
    </source>
</evidence>
<dbReference type="AlphaFoldDB" id="A0AAE1I245"/>
<dbReference type="CDD" id="cd01670">
    <property type="entry name" value="Death"/>
    <property type="match status" value="1"/>
</dbReference>
<dbReference type="EMBL" id="JAHWGI010001430">
    <property type="protein sequence ID" value="KAK3931808.1"/>
    <property type="molecule type" value="Genomic_DNA"/>
</dbReference>
<evidence type="ECO:0000313" key="2">
    <source>
        <dbReference type="EMBL" id="KAK3931808.1"/>
    </source>
</evidence>
<organism evidence="2 3">
    <name type="scientific">Frankliniella fusca</name>
    <dbReference type="NCBI Taxonomy" id="407009"/>
    <lineage>
        <taxon>Eukaryota</taxon>
        <taxon>Metazoa</taxon>
        <taxon>Ecdysozoa</taxon>
        <taxon>Arthropoda</taxon>
        <taxon>Hexapoda</taxon>
        <taxon>Insecta</taxon>
        <taxon>Pterygota</taxon>
        <taxon>Neoptera</taxon>
        <taxon>Paraneoptera</taxon>
        <taxon>Thysanoptera</taxon>
        <taxon>Terebrantia</taxon>
        <taxon>Thripoidea</taxon>
        <taxon>Thripidae</taxon>
        <taxon>Frankliniella</taxon>
    </lineage>
</organism>
<evidence type="ECO:0000313" key="3">
    <source>
        <dbReference type="Proteomes" id="UP001219518"/>
    </source>
</evidence>